<dbReference type="GO" id="GO:0016887">
    <property type="term" value="F:ATP hydrolysis activity"/>
    <property type="evidence" value="ECO:0007669"/>
    <property type="project" value="TreeGrafter"/>
</dbReference>
<name>A0A844XED6_9SPHN</name>
<evidence type="ECO:0008006" key="5">
    <source>
        <dbReference type="Google" id="ProtNLM"/>
    </source>
</evidence>
<dbReference type="Gene3D" id="3.40.50.300">
    <property type="entry name" value="P-loop containing nucleotide triphosphate hydrolases"/>
    <property type="match status" value="1"/>
</dbReference>
<evidence type="ECO:0000313" key="3">
    <source>
        <dbReference type="EMBL" id="MWV28941.1"/>
    </source>
</evidence>
<dbReference type="SUPFAM" id="SSF52540">
    <property type="entry name" value="P-loop containing nucleoside triphosphate hydrolases"/>
    <property type="match status" value="1"/>
</dbReference>
<dbReference type="GO" id="GO:0051782">
    <property type="term" value="P:negative regulation of cell division"/>
    <property type="evidence" value="ECO:0007669"/>
    <property type="project" value="TreeGrafter"/>
</dbReference>
<reference evidence="3 4" key="1">
    <citation type="submission" date="2019-12" db="EMBL/GenBank/DDBJ databases">
        <authorList>
            <person name="Lee S.D."/>
        </authorList>
    </citation>
    <scope>NUCLEOTIDE SEQUENCE [LARGE SCALE GENOMIC DNA]</scope>
    <source>
        <strain evidence="3 4">GH3-10</strain>
    </source>
</reference>
<accession>A0A844XED6</accession>
<dbReference type="SUPFAM" id="SSF52172">
    <property type="entry name" value="CheY-like"/>
    <property type="match status" value="1"/>
</dbReference>
<dbReference type="PANTHER" id="PTHR43384:SF6">
    <property type="entry name" value="SEPTUM SITE-DETERMINING PROTEIN MIND HOMOLOG, CHLOROPLASTIC"/>
    <property type="match status" value="1"/>
</dbReference>
<evidence type="ECO:0000256" key="2">
    <source>
        <dbReference type="ARBA" id="ARBA00022840"/>
    </source>
</evidence>
<dbReference type="InterPro" id="IPR011006">
    <property type="entry name" value="CheY-like_superfamily"/>
</dbReference>
<gene>
    <name evidence="3" type="ORF">GRF63_13600</name>
</gene>
<reference evidence="3 4" key="2">
    <citation type="submission" date="2020-02" db="EMBL/GenBank/DDBJ databases">
        <title>Erythrobacter dongmakensis sp. nov., isolated from a tidal mudflat.</title>
        <authorList>
            <person name="Kim I.S."/>
        </authorList>
    </citation>
    <scope>NUCLEOTIDE SEQUENCE [LARGE SCALE GENOMIC DNA]</scope>
    <source>
        <strain evidence="3 4">GH3-10</strain>
    </source>
</reference>
<dbReference type="RefSeq" id="WP_160486586.1">
    <property type="nucleotide sequence ID" value="NZ_WUBR01000003.1"/>
</dbReference>
<evidence type="ECO:0000256" key="1">
    <source>
        <dbReference type="ARBA" id="ARBA00022741"/>
    </source>
</evidence>
<evidence type="ECO:0000313" key="4">
    <source>
        <dbReference type="Proteomes" id="UP000461409"/>
    </source>
</evidence>
<dbReference type="EMBL" id="WUBR01000003">
    <property type="protein sequence ID" value="MWV28941.1"/>
    <property type="molecule type" value="Genomic_DNA"/>
</dbReference>
<dbReference type="PANTHER" id="PTHR43384">
    <property type="entry name" value="SEPTUM SITE-DETERMINING PROTEIN MIND HOMOLOG, CHLOROPLASTIC-RELATED"/>
    <property type="match status" value="1"/>
</dbReference>
<dbReference type="InterPro" id="IPR027417">
    <property type="entry name" value="P-loop_NTPase"/>
</dbReference>
<protein>
    <recommendedName>
        <fullName evidence="5">AAA domain-containing protein</fullName>
    </recommendedName>
</protein>
<keyword evidence="2" id="KW-0067">ATP-binding</keyword>
<dbReference type="InterPro" id="IPR050625">
    <property type="entry name" value="ParA/MinD_ATPase"/>
</dbReference>
<keyword evidence="1" id="KW-0547">Nucleotide-binding</keyword>
<sequence>MKDILNLSATKAVGKAPRTTIIASPMWVDGAAPVSSALVRDLKIHALGPEEEVSREELRDCELLIVEVDANYHASLDRLAAIKRMRPDLAIMAAVQNADMPLMRTLLRHGVSDAVALPFDSEELTSEIINIGARLAENTQVPLAPSVSFVGALGRSGTTAIMVHLANALVARSEHPIRCCLIDLDLQSGHLAGHTNVDTNRSILGLLDAEERVDQDMIRNVATKSKDGIYVIPSPPEILPIEQVDTDQLLRIVELARAEFDLVFIDLPSAWTSWSLSVAAESDSTIMVVRQDLDHLRQAKRCFGLFREVGIPNNKVKVIVNRATKGMFKSISLQDVADTVGFEVMAAIREDRGELSHAIDEGKLVTAISRRNVFAQDIDAIAARFEQATGDGGR</sequence>
<dbReference type="AlphaFoldDB" id="A0A844XED6"/>
<proteinExistence type="predicted"/>
<comment type="caution">
    <text evidence="3">The sequence shown here is derived from an EMBL/GenBank/DDBJ whole genome shotgun (WGS) entry which is preliminary data.</text>
</comment>
<dbReference type="Proteomes" id="UP000461409">
    <property type="component" value="Unassembled WGS sequence"/>
</dbReference>
<dbReference type="GO" id="GO:0005829">
    <property type="term" value="C:cytosol"/>
    <property type="evidence" value="ECO:0007669"/>
    <property type="project" value="TreeGrafter"/>
</dbReference>
<keyword evidence="4" id="KW-1185">Reference proteome</keyword>
<dbReference type="Gene3D" id="3.40.50.2300">
    <property type="match status" value="1"/>
</dbReference>
<organism evidence="3 4">
    <name type="scientific">Aurantiacibacter rhizosphaerae</name>
    <dbReference type="NCBI Taxonomy" id="2691582"/>
    <lineage>
        <taxon>Bacteria</taxon>
        <taxon>Pseudomonadati</taxon>
        <taxon>Pseudomonadota</taxon>
        <taxon>Alphaproteobacteria</taxon>
        <taxon>Sphingomonadales</taxon>
        <taxon>Erythrobacteraceae</taxon>
        <taxon>Aurantiacibacter</taxon>
    </lineage>
</organism>
<dbReference type="GO" id="GO:0009898">
    <property type="term" value="C:cytoplasmic side of plasma membrane"/>
    <property type="evidence" value="ECO:0007669"/>
    <property type="project" value="TreeGrafter"/>
</dbReference>
<dbReference type="GO" id="GO:0005524">
    <property type="term" value="F:ATP binding"/>
    <property type="evidence" value="ECO:0007669"/>
    <property type="project" value="UniProtKB-KW"/>
</dbReference>